<proteinExistence type="predicted"/>
<evidence type="ECO:0000313" key="1">
    <source>
        <dbReference type="EMBL" id="KGQ01520.1"/>
    </source>
</evidence>
<dbReference type="Gene3D" id="1.10.510.10">
    <property type="entry name" value="Transferase(Phosphotransferase) domain 1"/>
    <property type="match status" value="2"/>
</dbReference>
<dbReference type="SUPFAM" id="SSF56112">
    <property type="entry name" value="Protein kinase-like (PK-like)"/>
    <property type="match status" value="1"/>
</dbReference>
<sequence>MALNIYIRNSNIQTGGRILQRLADFRFFHPGSRKFLTMLDAFEINGQTGEHPCLVHEPLISYQPFASPSYFCWPSYAGKCAPSTTKRGYLQTKNIVVVRQTPRYLTNGISYKLLQIPKRMLAENPTPWKAVGDRTVYKISNVQSKAGGSPILADFGTARIAEGEQEGLFQPFIYCAPDAIWAWSEQRKWIFGILEFYGESPDGKHSNAHFPAAVIALLGPPPVGHVLNQWNCDTRAWRGMVITPEILLKCRRITLKGNIENRKFFMQFIRKMLTWASEAGLSARELLVTNG</sequence>
<gene>
    <name evidence="1" type="ORF">PAAG_11757</name>
</gene>
<keyword evidence="2" id="KW-1185">Reference proteome</keyword>
<dbReference type="RefSeq" id="XP_015703036.1">
    <property type="nucleotide sequence ID" value="XM_015847345.1"/>
</dbReference>
<dbReference type="Proteomes" id="UP000002059">
    <property type="component" value="Partially assembled WGS sequence"/>
</dbReference>
<protein>
    <recommendedName>
        <fullName evidence="3">Protein kinase domain-containing protein</fullName>
    </recommendedName>
</protein>
<dbReference type="InterPro" id="IPR011009">
    <property type="entry name" value="Kinase-like_dom_sf"/>
</dbReference>
<dbReference type="eggNOG" id="ENOG502RR1Q">
    <property type="taxonomic scope" value="Eukaryota"/>
</dbReference>
<evidence type="ECO:0000313" key="2">
    <source>
        <dbReference type="Proteomes" id="UP000002059"/>
    </source>
</evidence>
<dbReference type="Gene3D" id="3.30.200.20">
    <property type="entry name" value="Phosphorylase Kinase, domain 1"/>
    <property type="match status" value="1"/>
</dbReference>
<dbReference type="VEuPathDB" id="FungiDB:PAAG_11757"/>
<evidence type="ECO:0008006" key="3">
    <source>
        <dbReference type="Google" id="ProtNLM"/>
    </source>
</evidence>
<dbReference type="EMBL" id="KN294000">
    <property type="protein sequence ID" value="KGQ01520.1"/>
    <property type="molecule type" value="Genomic_DNA"/>
</dbReference>
<organism evidence="1 2">
    <name type="scientific">Paracoccidioides lutzii (strain ATCC MYA-826 / Pb01)</name>
    <name type="common">Paracoccidioides brasiliensis</name>
    <dbReference type="NCBI Taxonomy" id="502779"/>
    <lineage>
        <taxon>Eukaryota</taxon>
        <taxon>Fungi</taxon>
        <taxon>Dikarya</taxon>
        <taxon>Ascomycota</taxon>
        <taxon>Pezizomycotina</taxon>
        <taxon>Eurotiomycetes</taxon>
        <taxon>Eurotiomycetidae</taxon>
        <taxon>Onygenales</taxon>
        <taxon>Ajellomycetaceae</taxon>
        <taxon>Paracoccidioides</taxon>
    </lineage>
</organism>
<dbReference type="KEGG" id="pbl:PAAG_11757"/>
<name>A0A0A2V5V3_PARBA</name>
<reference evidence="1 2" key="1">
    <citation type="journal article" date="2011" name="PLoS Genet.">
        <title>Comparative genomic analysis of human fungal pathogens causing paracoccidioidomycosis.</title>
        <authorList>
            <person name="Desjardins C.A."/>
            <person name="Champion M.D."/>
            <person name="Holder J.W."/>
            <person name="Muszewska A."/>
            <person name="Goldberg J."/>
            <person name="Bailao A.M."/>
            <person name="Brigido M.M."/>
            <person name="Ferreira M.E."/>
            <person name="Garcia A.M."/>
            <person name="Grynberg M."/>
            <person name="Gujja S."/>
            <person name="Heiman D.I."/>
            <person name="Henn M.R."/>
            <person name="Kodira C.D."/>
            <person name="Leon-Narvaez H."/>
            <person name="Longo L.V."/>
            <person name="Ma L.J."/>
            <person name="Malavazi I."/>
            <person name="Matsuo A.L."/>
            <person name="Morais F.V."/>
            <person name="Pereira M."/>
            <person name="Rodriguez-Brito S."/>
            <person name="Sakthikumar S."/>
            <person name="Salem-Izacc S.M."/>
            <person name="Sykes S.M."/>
            <person name="Teixeira M.M."/>
            <person name="Vallejo M.C."/>
            <person name="Walter M.E."/>
            <person name="Yandava C."/>
            <person name="Young S."/>
            <person name="Zeng Q."/>
            <person name="Zucker J."/>
            <person name="Felipe M.S."/>
            <person name="Goldman G.H."/>
            <person name="Haas B.J."/>
            <person name="McEwen J.G."/>
            <person name="Nino-Vega G."/>
            <person name="Puccia R."/>
            <person name="San-Blas G."/>
            <person name="Soares C.M."/>
            <person name="Birren B.W."/>
            <person name="Cuomo C.A."/>
        </authorList>
    </citation>
    <scope>NUCLEOTIDE SEQUENCE [LARGE SCALE GENOMIC DNA]</scope>
    <source>
        <strain evidence="2">ATCC MYA-826 / Pb01</strain>
    </source>
</reference>
<dbReference type="OrthoDB" id="4172289at2759"/>
<dbReference type="HOGENOM" id="CLU_000288_81_1_1"/>
<dbReference type="GeneID" id="9097332"/>
<dbReference type="STRING" id="502779.A0A0A2V5V3"/>
<accession>A0A0A2V5V3</accession>
<dbReference type="AlphaFoldDB" id="A0A0A2V5V3"/>